<sequence>MIEREKKINMAAKGRGSEEAVFVLKSIKLKVTGVEMNTLPDPPYSVTYEHPKTVNKLLVIIIMVHIGKHLPTATSPFPQPNRNLSVANRLSKLCFVVNVCGWNICSRYGMFNLPYRRPNLVPSLSISGDQSCCKLLPLLRSITN</sequence>
<reference evidence="2" key="1">
    <citation type="journal article" date="2022" name="Mol. Ecol. Resour.">
        <title>The genomes of chicory, endive, great burdock and yacon provide insights into Asteraceae palaeo-polyploidization history and plant inulin production.</title>
        <authorList>
            <person name="Fan W."/>
            <person name="Wang S."/>
            <person name="Wang H."/>
            <person name="Wang A."/>
            <person name="Jiang F."/>
            <person name="Liu H."/>
            <person name="Zhao H."/>
            <person name="Xu D."/>
            <person name="Zhang Y."/>
        </authorList>
    </citation>
    <scope>NUCLEOTIDE SEQUENCE [LARGE SCALE GENOMIC DNA]</scope>
    <source>
        <strain evidence="2">cv. Punajuju</strain>
    </source>
</reference>
<gene>
    <name evidence="1" type="ORF">L2E82_25906</name>
</gene>
<keyword evidence="2" id="KW-1185">Reference proteome</keyword>
<name>A0ACB9E4V3_CICIN</name>
<protein>
    <submittedName>
        <fullName evidence="1">Uncharacterized protein</fullName>
    </submittedName>
</protein>
<dbReference type="EMBL" id="CM042012">
    <property type="protein sequence ID" value="KAI3753842.1"/>
    <property type="molecule type" value="Genomic_DNA"/>
</dbReference>
<comment type="caution">
    <text evidence="1">The sequence shown here is derived from an EMBL/GenBank/DDBJ whole genome shotgun (WGS) entry which is preliminary data.</text>
</comment>
<proteinExistence type="predicted"/>
<organism evidence="1 2">
    <name type="scientific">Cichorium intybus</name>
    <name type="common">Chicory</name>
    <dbReference type="NCBI Taxonomy" id="13427"/>
    <lineage>
        <taxon>Eukaryota</taxon>
        <taxon>Viridiplantae</taxon>
        <taxon>Streptophyta</taxon>
        <taxon>Embryophyta</taxon>
        <taxon>Tracheophyta</taxon>
        <taxon>Spermatophyta</taxon>
        <taxon>Magnoliopsida</taxon>
        <taxon>eudicotyledons</taxon>
        <taxon>Gunneridae</taxon>
        <taxon>Pentapetalae</taxon>
        <taxon>asterids</taxon>
        <taxon>campanulids</taxon>
        <taxon>Asterales</taxon>
        <taxon>Asteraceae</taxon>
        <taxon>Cichorioideae</taxon>
        <taxon>Cichorieae</taxon>
        <taxon>Cichoriinae</taxon>
        <taxon>Cichorium</taxon>
    </lineage>
</organism>
<evidence type="ECO:0000313" key="2">
    <source>
        <dbReference type="Proteomes" id="UP001055811"/>
    </source>
</evidence>
<accession>A0ACB9E4V3</accession>
<reference evidence="1 2" key="2">
    <citation type="journal article" date="2022" name="Mol. Ecol. Resour.">
        <title>The genomes of chicory, endive, great burdock and yacon provide insights into Asteraceae paleo-polyploidization history and plant inulin production.</title>
        <authorList>
            <person name="Fan W."/>
            <person name="Wang S."/>
            <person name="Wang H."/>
            <person name="Wang A."/>
            <person name="Jiang F."/>
            <person name="Liu H."/>
            <person name="Zhao H."/>
            <person name="Xu D."/>
            <person name="Zhang Y."/>
        </authorList>
    </citation>
    <scope>NUCLEOTIDE SEQUENCE [LARGE SCALE GENOMIC DNA]</scope>
    <source>
        <strain evidence="2">cv. Punajuju</strain>
        <tissue evidence="1">Leaves</tissue>
    </source>
</reference>
<dbReference type="Proteomes" id="UP001055811">
    <property type="component" value="Linkage Group LG04"/>
</dbReference>
<evidence type="ECO:0000313" key="1">
    <source>
        <dbReference type="EMBL" id="KAI3753842.1"/>
    </source>
</evidence>